<proteinExistence type="predicted"/>
<dbReference type="AlphaFoldDB" id="A0A8S1J312"/>
<protein>
    <submittedName>
        <fullName evidence="3">Uncharacterized protein</fullName>
    </submittedName>
</protein>
<keyword evidence="2" id="KW-0812">Transmembrane</keyword>
<keyword evidence="2" id="KW-0472">Membrane</keyword>
<comment type="caution">
    <text evidence="3">The sequence shown here is derived from an EMBL/GenBank/DDBJ whole genome shotgun (WGS) entry which is preliminary data.</text>
</comment>
<evidence type="ECO:0000313" key="4">
    <source>
        <dbReference type="Proteomes" id="UP000708148"/>
    </source>
</evidence>
<accession>A0A8S1J312</accession>
<feature type="region of interest" description="Disordered" evidence="1">
    <location>
        <begin position="177"/>
        <end position="205"/>
    </location>
</feature>
<dbReference type="OrthoDB" id="10589581at2759"/>
<keyword evidence="4" id="KW-1185">Reference proteome</keyword>
<reference evidence="3" key="1">
    <citation type="submission" date="2020-12" db="EMBL/GenBank/DDBJ databases">
        <authorList>
            <person name="Iha C."/>
        </authorList>
    </citation>
    <scope>NUCLEOTIDE SEQUENCE</scope>
</reference>
<feature type="transmembrane region" description="Helical" evidence="2">
    <location>
        <begin position="76"/>
        <end position="96"/>
    </location>
</feature>
<evidence type="ECO:0000313" key="3">
    <source>
        <dbReference type="EMBL" id="CAD7701794.1"/>
    </source>
</evidence>
<organism evidence="3 4">
    <name type="scientific">Ostreobium quekettii</name>
    <dbReference type="NCBI Taxonomy" id="121088"/>
    <lineage>
        <taxon>Eukaryota</taxon>
        <taxon>Viridiplantae</taxon>
        <taxon>Chlorophyta</taxon>
        <taxon>core chlorophytes</taxon>
        <taxon>Ulvophyceae</taxon>
        <taxon>TCBD clade</taxon>
        <taxon>Bryopsidales</taxon>
        <taxon>Ostreobineae</taxon>
        <taxon>Ostreobiaceae</taxon>
        <taxon>Ostreobium</taxon>
    </lineage>
</organism>
<sequence length="205" mass="22455">MSIYFVHGYRHMGACDYFSYEGQQFHVTSRMFHIQHCPFSSDQPRLRLPGLPSIGLDVSDVPGAASRCFKWAALRWHTLILGVFFCFFAFVFMCVAASGLGIAQLAAGVSLLLLSLGAFLQRPAPPAYALEMYIDKIQRFSRILAAARAAAADEGPPEPARHIPLLTATVPMHESSLDLEAASPSGQDDKDDAQEDKPLLRTAAQ</sequence>
<name>A0A8S1J312_9CHLO</name>
<dbReference type="Proteomes" id="UP000708148">
    <property type="component" value="Unassembled WGS sequence"/>
</dbReference>
<evidence type="ECO:0000256" key="2">
    <source>
        <dbReference type="SAM" id="Phobius"/>
    </source>
</evidence>
<dbReference type="EMBL" id="CAJHUC010001635">
    <property type="protein sequence ID" value="CAD7701794.1"/>
    <property type="molecule type" value="Genomic_DNA"/>
</dbReference>
<keyword evidence="2" id="KW-1133">Transmembrane helix</keyword>
<gene>
    <name evidence="3" type="ORF">OSTQU699_LOCUS7151</name>
</gene>
<evidence type="ECO:0000256" key="1">
    <source>
        <dbReference type="SAM" id="MobiDB-lite"/>
    </source>
</evidence>